<feature type="domain" description="Flagellin C-terminal" evidence="5">
    <location>
        <begin position="438"/>
        <end position="522"/>
    </location>
</feature>
<comment type="function">
    <text evidence="3">Flagellin is the subunit protein which polymerizes to form the filaments of bacterial flagella.</text>
</comment>
<evidence type="ECO:0000256" key="1">
    <source>
        <dbReference type="ARBA" id="ARBA00005709"/>
    </source>
</evidence>
<dbReference type="Pfam" id="PF00669">
    <property type="entry name" value="Flagellin_N"/>
    <property type="match status" value="1"/>
</dbReference>
<dbReference type="PANTHER" id="PTHR42792">
    <property type="entry name" value="FLAGELLIN"/>
    <property type="match status" value="1"/>
</dbReference>
<keyword evidence="6" id="KW-0969">Cilium</keyword>
<name>A0ABU1ZVG0_9BURK</name>
<evidence type="ECO:0000259" key="5">
    <source>
        <dbReference type="Pfam" id="PF00700"/>
    </source>
</evidence>
<comment type="subcellular location">
    <subcellularLocation>
        <location evidence="3">Secreted</location>
    </subcellularLocation>
    <subcellularLocation>
        <location evidence="3">Bacterial flagellum</location>
    </subcellularLocation>
</comment>
<keyword evidence="3" id="KW-0964">Secreted</keyword>
<dbReference type="EMBL" id="JAVDXO010000012">
    <property type="protein sequence ID" value="MDR7308536.1"/>
    <property type="molecule type" value="Genomic_DNA"/>
</dbReference>
<dbReference type="InterPro" id="IPR001492">
    <property type="entry name" value="Flagellin"/>
</dbReference>
<dbReference type="InterPro" id="IPR046358">
    <property type="entry name" value="Flagellin_C"/>
</dbReference>
<comment type="similarity">
    <text evidence="1 3">Belongs to the bacterial flagellin family.</text>
</comment>
<evidence type="ECO:0000259" key="4">
    <source>
        <dbReference type="Pfam" id="PF00669"/>
    </source>
</evidence>
<dbReference type="Gene3D" id="6.10.10.10">
    <property type="entry name" value="Flagellar export chaperone, C-terminal domain"/>
    <property type="match status" value="1"/>
</dbReference>
<sequence>MASTINTNVQSLTAQRNLSSSQSAMSTSMARLSSGLRINSAKDDAAGLAISERFTSQIRGVNQAARNANDGISLAQVAEGALGSASSILQRVRELAVQSANATNSSSDRAALNAEVSQLTAELNRIAQTTQFNGQNILDGSFTSATFQVGANANQTIIATTANFSTTKYGNNRIGSSVASSTGGTGDLVLGTTSAGTNPSTAVTGSTSPVTTADTLVVSGATGTANVSVNIGDSAKLVAASINAQAGTTGVTATARTEVDINNFTTAGSYSLTVVSNNPAATPVTIGFNIGTTLNTNDGLAAAVTAFNDKSSQTGITAKLNAAGTGITLTNDSGADIQINSAAASVGTFDVVNAPVGPIPPAVVTTTPAVVSMAAGGSAYVVGALTLDSNGSFSVSNTNGESTGTGASYFSTANSASELQSASTMDVSTVEAATRTLSTVDSSLSVISAQRAKFGALQSRFETAISSLQTTSENLSASRSRIQDADFAMETANLSRTQILQQAGTAMVAQANQLPQSVLQLLKG</sequence>
<dbReference type="Pfam" id="PF00700">
    <property type="entry name" value="Flagellin_C"/>
    <property type="match status" value="1"/>
</dbReference>
<organism evidence="6 7">
    <name type="scientific">Rhodoferax saidenbachensis</name>
    <dbReference type="NCBI Taxonomy" id="1484693"/>
    <lineage>
        <taxon>Bacteria</taxon>
        <taxon>Pseudomonadati</taxon>
        <taxon>Pseudomonadota</taxon>
        <taxon>Betaproteobacteria</taxon>
        <taxon>Burkholderiales</taxon>
        <taxon>Comamonadaceae</taxon>
        <taxon>Rhodoferax</taxon>
    </lineage>
</organism>
<keyword evidence="6" id="KW-0282">Flagellum</keyword>
<protein>
    <recommendedName>
        <fullName evidence="3">Flagellin</fullName>
    </recommendedName>
</protein>
<dbReference type="SUPFAM" id="SSF64518">
    <property type="entry name" value="Phase 1 flagellin"/>
    <property type="match status" value="1"/>
</dbReference>
<evidence type="ECO:0000256" key="2">
    <source>
        <dbReference type="ARBA" id="ARBA00023143"/>
    </source>
</evidence>
<dbReference type="InterPro" id="IPR001029">
    <property type="entry name" value="Flagellin_N"/>
</dbReference>
<gene>
    <name evidence="6" type="ORF">J2X15_003852</name>
</gene>
<feature type="domain" description="Flagellin N-terminal" evidence="4">
    <location>
        <begin position="5"/>
        <end position="143"/>
    </location>
</feature>
<dbReference type="Gene3D" id="2.30.220.10">
    <property type="entry name" value="f41 fragment of flagellin, C-terminal domain"/>
    <property type="match status" value="1"/>
</dbReference>
<reference evidence="6 7" key="1">
    <citation type="submission" date="2023-07" db="EMBL/GenBank/DDBJ databases">
        <title>Sorghum-associated microbial communities from plants grown in Nebraska, USA.</title>
        <authorList>
            <person name="Schachtman D."/>
        </authorList>
    </citation>
    <scope>NUCLEOTIDE SEQUENCE [LARGE SCALE GENOMIC DNA]</scope>
    <source>
        <strain evidence="6 7">BE308</strain>
    </source>
</reference>
<evidence type="ECO:0000256" key="3">
    <source>
        <dbReference type="RuleBase" id="RU362073"/>
    </source>
</evidence>
<comment type="caution">
    <text evidence="6">The sequence shown here is derived from an EMBL/GenBank/DDBJ whole genome shotgun (WGS) entry which is preliminary data.</text>
</comment>
<proteinExistence type="inferred from homology"/>
<accession>A0ABU1ZVG0</accession>
<keyword evidence="2 3" id="KW-0975">Bacterial flagellum</keyword>
<dbReference type="Gene3D" id="1.20.1330.10">
    <property type="entry name" value="f41 fragment of flagellin, N-terminal domain"/>
    <property type="match status" value="1"/>
</dbReference>
<dbReference type="PANTHER" id="PTHR42792:SF2">
    <property type="entry name" value="FLAGELLIN"/>
    <property type="match status" value="1"/>
</dbReference>
<dbReference type="RefSeq" id="WP_310345973.1">
    <property type="nucleotide sequence ID" value="NZ_JAVDXO010000012.1"/>
</dbReference>
<keyword evidence="6" id="KW-0966">Cell projection</keyword>
<keyword evidence="7" id="KW-1185">Reference proteome</keyword>
<evidence type="ECO:0000313" key="6">
    <source>
        <dbReference type="EMBL" id="MDR7308536.1"/>
    </source>
</evidence>
<dbReference type="Gene3D" id="2.170.280.10">
    <property type="entry name" value="f41 fragment of flagellin, middle domain"/>
    <property type="match status" value="1"/>
</dbReference>
<dbReference type="PRINTS" id="PR00207">
    <property type="entry name" value="FLAGELLIN"/>
</dbReference>
<dbReference type="Proteomes" id="UP001268089">
    <property type="component" value="Unassembled WGS sequence"/>
</dbReference>
<dbReference type="InterPro" id="IPR042187">
    <property type="entry name" value="Flagellin_C_sub2"/>
</dbReference>
<evidence type="ECO:0000313" key="7">
    <source>
        <dbReference type="Proteomes" id="UP001268089"/>
    </source>
</evidence>